<evidence type="ECO:0000256" key="10">
    <source>
        <dbReference type="ARBA" id="ARBA00023166"/>
    </source>
</evidence>
<keyword evidence="10" id="KW-1207">Sterol metabolism</keyword>
<sequence>MSALLDQLRSLLPSSTNNVKMSPPIVPVALHPYHPLGVEIPGYLANTHNTIELCGLFASGVTVIFAATYLIVRRVRPSISFADLSILLWFVLCGFIHFFFEGYFAYNFRSMGDKQDLFGQLWKEYSLSDSRYLTQDAFVLCMETITAVAWGPLSFLNAVYIATNHPLRHPLTIVVSLGQLYGDVLYYATSMFDLYLLGKHYSRPEQFYFWGYYVFMNAFWIVIPSYLIYLSIGACVRAFRALEKMEKTLKIGGANGHANGGVKKGQ</sequence>
<evidence type="ECO:0000256" key="11">
    <source>
        <dbReference type="ARBA" id="ARBA00023221"/>
    </source>
</evidence>
<keyword evidence="11" id="KW-0753">Steroid metabolism</keyword>
<dbReference type="OrthoDB" id="58557at2759"/>
<evidence type="ECO:0000256" key="6">
    <source>
        <dbReference type="ARBA" id="ARBA00022989"/>
    </source>
</evidence>
<feature type="transmembrane region" description="Helical" evidence="14">
    <location>
        <begin position="137"/>
        <end position="159"/>
    </location>
</feature>
<feature type="transmembrane region" description="Helical" evidence="14">
    <location>
        <begin position="84"/>
        <end position="106"/>
    </location>
</feature>
<evidence type="ECO:0000313" key="17">
    <source>
        <dbReference type="Proteomes" id="UP000700596"/>
    </source>
</evidence>
<keyword evidence="5" id="KW-0752">Steroid biosynthesis</keyword>
<dbReference type="EMBL" id="JAGMWT010000005">
    <property type="protein sequence ID" value="KAH7128270.1"/>
    <property type="molecule type" value="Genomic_DNA"/>
</dbReference>
<dbReference type="GO" id="GO:0004769">
    <property type="term" value="F:steroid Delta-isomerase activity"/>
    <property type="evidence" value="ECO:0007669"/>
    <property type="project" value="TreeGrafter"/>
</dbReference>
<dbReference type="GO" id="GO:0016020">
    <property type="term" value="C:membrane"/>
    <property type="evidence" value="ECO:0007669"/>
    <property type="project" value="UniProtKB-SubCell"/>
</dbReference>
<evidence type="ECO:0000259" key="15">
    <source>
        <dbReference type="PROSITE" id="PS51751"/>
    </source>
</evidence>
<comment type="subcellular location">
    <subcellularLocation>
        <location evidence="1">Membrane</location>
        <topology evidence="1">Multi-pass membrane protein</topology>
    </subcellularLocation>
</comment>
<dbReference type="Pfam" id="PF05241">
    <property type="entry name" value="EBP"/>
    <property type="match status" value="1"/>
</dbReference>
<protein>
    <submittedName>
        <fullName evidence="16">EBDP4, emopamil-binding protein</fullName>
    </submittedName>
</protein>
<feature type="transmembrane region" description="Helical" evidence="14">
    <location>
        <begin position="50"/>
        <end position="72"/>
    </location>
</feature>
<keyword evidence="12" id="KW-0413">Isomerase</keyword>
<dbReference type="InterPro" id="IPR007905">
    <property type="entry name" value="EBP"/>
</dbReference>
<evidence type="ECO:0000256" key="5">
    <source>
        <dbReference type="ARBA" id="ARBA00022955"/>
    </source>
</evidence>
<evidence type="ECO:0000256" key="9">
    <source>
        <dbReference type="ARBA" id="ARBA00023136"/>
    </source>
</evidence>
<evidence type="ECO:0000256" key="7">
    <source>
        <dbReference type="ARBA" id="ARBA00023011"/>
    </source>
</evidence>
<keyword evidence="8" id="KW-0443">Lipid metabolism</keyword>
<keyword evidence="4 13" id="KW-0812">Transmembrane</keyword>
<evidence type="ECO:0000256" key="4">
    <source>
        <dbReference type="ARBA" id="ARBA00022692"/>
    </source>
</evidence>
<keyword evidence="3" id="KW-0444">Lipid biosynthesis</keyword>
<comment type="caution">
    <text evidence="16">The sequence shown here is derived from an EMBL/GenBank/DDBJ whole genome shotgun (WGS) entry which is preliminary data.</text>
</comment>
<accession>A0A9P9IR80</accession>
<dbReference type="GO" id="GO:0016126">
    <property type="term" value="P:sterol biosynthetic process"/>
    <property type="evidence" value="ECO:0007669"/>
    <property type="project" value="UniProtKB-KW"/>
</dbReference>
<evidence type="ECO:0000256" key="2">
    <source>
        <dbReference type="ARBA" id="ARBA00008337"/>
    </source>
</evidence>
<evidence type="ECO:0000256" key="12">
    <source>
        <dbReference type="ARBA" id="ARBA00023235"/>
    </source>
</evidence>
<dbReference type="Proteomes" id="UP000700596">
    <property type="component" value="Unassembled WGS sequence"/>
</dbReference>
<feature type="domain" description="EXPERA" evidence="15">
    <location>
        <begin position="82"/>
        <end position="228"/>
    </location>
</feature>
<dbReference type="GO" id="GO:0005783">
    <property type="term" value="C:endoplasmic reticulum"/>
    <property type="evidence" value="ECO:0007669"/>
    <property type="project" value="TreeGrafter"/>
</dbReference>
<dbReference type="InterPro" id="IPR033118">
    <property type="entry name" value="EXPERA"/>
</dbReference>
<organism evidence="16 17">
    <name type="scientific">Dendryphion nanum</name>
    <dbReference type="NCBI Taxonomy" id="256645"/>
    <lineage>
        <taxon>Eukaryota</taxon>
        <taxon>Fungi</taxon>
        <taxon>Dikarya</taxon>
        <taxon>Ascomycota</taxon>
        <taxon>Pezizomycotina</taxon>
        <taxon>Dothideomycetes</taxon>
        <taxon>Pleosporomycetidae</taxon>
        <taxon>Pleosporales</taxon>
        <taxon>Torulaceae</taxon>
        <taxon>Dendryphion</taxon>
    </lineage>
</organism>
<keyword evidence="7" id="KW-0756">Sterol biosynthesis</keyword>
<evidence type="ECO:0000256" key="8">
    <source>
        <dbReference type="ARBA" id="ARBA00023098"/>
    </source>
</evidence>
<evidence type="ECO:0000256" key="3">
    <source>
        <dbReference type="ARBA" id="ARBA00022516"/>
    </source>
</evidence>
<dbReference type="PANTHER" id="PTHR14207:SF0">
    <property type="entry name" value="3-BETA-HYDROXYSTEROID-DELTA(8),DELTA(7)-ISOMERASE"/>
    <property type="match status" value="1"/>
</dbReference>
<gene>
    <name evidence="16" type="ORF">B0J11DRAFT_524497</name>
</gene>
<dbReference type="PANTHER" id="PTHR14207">
    <property type="entry name" value="STEROL ISOMERASE"/>
    <property type="match status" value="1"/>
</dbReference>
<comment type="similarity">
    <text evidence="2">Belongs to the EBP family.</text>
</comment>
<feature type="transmembrane region" description="Helical" evidence="14">
    <location>
        <begin position="209"/>
        <end position="239"/>
    </location>
</feature>
<reference evidence="16" key="1">
    <citation type="journal article" date="2021" name="Nat. Commun.">
        <title>Genetic determinants of endophytism in the Arabidopsis root mycobiome.</title>
        <authorList>
            <person name="Mesny F."/>
            <person name="Miyauchi S."/>
            <person name="Thiergart T."/>
            <person name="Pickel B."/>
            <person name="Atanasova L."/>
            <person name="Karlsson M."/>
            <person name="Huettel B."/>
            <person name="Barry K.W."/>
            <person name="Haridas S."/>
            <person name="Chen C."/>
            <person name="Bauer D."/>
            <person name="Andreopoulos W."/>
            <person name="Pangilinan J."/>
            <person name="LaButti K."/>
            <person name="Riley R."/>
            <person name="Lipzen A."/>
            <person name="Clum A."/>
            <person name="Drula E."/>
            <person name="Henrissat B."/>
            <person name="Kohler A."/>
            <person name="Grigoriev I.V."/>
            <person name="Martin F.M."/>
            <person name="Hacquard S."/>
        </authorList>
    </citation>
    <scope>NUCLEOTIDE SEQUENCE</scope>
    <source>
        <strain evidence="16">MPI-CAGE-CH-0243</strain>
    </source>
</reference>
<keyword evidence="9 13" id="KW-0472">Membrane</keyword>
<evidence type="ECO:0000256" key="14">
    <source>
        <dbReference type="SAM" id="Phobius"/>
    </source>
</evidence>
<evidence type="ECO:0000313" key="16">
    <source>
        <dbReference type="EMBL" id="KAH7128270.1"/>
    </source>
</evidence>
<keyword evidence="6 13" id="KW-1133">Transmembrane helix</keyword>
<keyword evidence="17" id="KW-1185">Reference proteome</keyword>
<evidence type="ECO:0000256" key="1">
    <source>
        <dbReference type="ARBA" id="ARBA00004141"/>
    </source>
</evidence>
<proteinExistence type="inferred from homology"/>
<evidence type="ECO:0000256" key="13">
    <source>
        <dbReference type="PROSITE-ProRule" id="PRU01087"/>
    </source>
</evidence>
<name>A0A9P9IR80_9PLEO</name>
<dbReference type="AlphaFoldDB" id="A0A9P9IR80"/>
<dbReference type="GO" id="GO:0047750">
    <property type="term" value="F:cholestenol delta-isomerase activity"/>
    <property type="evidence" value="ECO:0007669"/>
    <property type="project" value="InterPro"/>
</dbReference>
<dbReference type="GO" id="GO:0000247">
    <property type="term" value="F:C-8 sterol isomerase activity"/>
    <property type="evidence" value="ECO:0007669"/>
    <property type="project" value="TreeGrafter"/>
</dbReference>
<feature type="transmembrane region" description="Helical" evidence="14">
    <location>
        <begin position="171"/>
        <end position="189"/>
    </location>
</feature>
<dbReference type="PROSITE" id="PS51751">
    <property type="entry name" value="EXPERA"/>
    <property type="match status" value="1"/>
</dbReference>